<dbReference type="Proteomes" id="UP000240830">
    <property type="component" value="Unassembled WGS sequence"/>
</dbReference>
<accession>A0A2H9TLR4</accession>
<feature type="domain" description="SHSP" evidence="4">
    <location>
        <begin position="33"/>
        <end position="145"/>
    </location>
</feature>
<keyword evidence="1" id="KW-0346">Stress response</keyword>
<comment type="similarity">
    <text evidence="2 3">Belongs to the small heat shock protein (HSP20) family.</text>
</comment>
<dbReference type="OrthoDB" id="5511210at2759"/>
<dbReference type="InterPro" id="IPR031107">
    <property type="entry name" value="Small_HSP"/>
</dbReference>
<dbReference type="PANTHER" id="PTHR11527">
    <property type="entry name" value="HEAT-SHOCK PROTEIN 20 FAMILY MEMBER"/>
    <property type="match status" value="1"/>
</dbReference>
<protein>
    <submittedName>
        <fullName evidence="5">Hsp16-like protein</fullName>
    </submittedName>
</protein>
<gene>
    <name evidence="5" type="ORF">PSACC_01513</name>
</gene>
<dbReference type="CDD" id="cd06464">
    <property type="entry name" value="ACD_sHsps-like"/>
    <property type="match status" value="1"/>
</dbReference>
<dbReference type="SUPFAM" id="SSF49764">
    <property type="entry name" value="HSP20-like chaperones"/>
    <property type="match status" value="1"/>
</dbReference>
<dbReference type="InterPro" id="IPR008978">
    <property type="entry name" value="HSP20-like_chaperone"/>
</dbReference>
<dbReference type="STRING" id="1246581.A0A2H9TLR4"/>
<organism evidence="5 6">
    <name type="scientific">Paramicrosporidium saccamoebae</name>
    <dbReference type="NCBI Taxonomy" id="1246581"/>
    <lineage>
        <taxon>Eukaryota</taxon>
        <taxon>Fungi</taxon>
        <taxon>Fungi incertae sedis</taxon>
        <taxon>Cryptomycota</taxon>
        <taxon>Cryptomycota incertae sedis</taxon>
        <taxon>Paramicrosporidium</taxon>
    </lineage>
</organism>
<dbReference type="PROSITE" id="PS01031">
    <property type="entry name" value="SHSP"/>
    <property type="match status" value="1"/>
</dbReference>
<evidence type="ECO:0000313" key="6">
    <source>
        <dbReference type="Proteomes" id="UP000240830"/>
    </source>
</evidence>
<evidence type="ECO:0000313" key="5">
    <source>
        <dbReference type="EMBL" id="PJF18687.1"/>
    </source>
</evidence>
<dbReference type="AlphaFoldDB" id="A0A2H9TLR4"/>
<dbReference type="Pfam" id="PF00011">
    <property type="entry name" value="HSP20"/>
    <property type="match status" value="1"/>
</dbReference>
<dbReference type="InterPro" id="IPR002068">
    <property type="entry name" value="A-crystallin/Hsp20_dom"/>
</dbReference>
<proteinExistence type="inferred from homology"/>
<sequence>MPFLENFDRLMFYRMNDLLRDDVEVPRSNCRQQTRCSLVPAKLDLIEKPDAYAVHVDLPGVAKEDIQVHIENGALTVSAERKEELKEEGDLYRYMERRFGSIKRIVSLPEQADQESVKAELVNGVLYLVFAKKAEESSRKQVTIS</sequence>
<evidence type="ECO:0000256" key="1">
    <source>
        <dbReference type="ARBA" id="ARBA00023016"/>
    </source>
</evidence>
<evidence type="ECO:0000256" key="2">
    <source>
        <dbReference type="PROSITE-ProRule" id="PRU00285"/>
    </source>
</evidence>
<comment type="caution">
    <text evidence="5">The sequence shown here is derived from an EMBL/GenBank/DDBJ whole genome shotgun (WGS) entry which is preliminary data.</text>
</comment>
<dbReference type="EMBL" id="MTSL01000107">
    <property type="protein sequence ID" value="PJF18687.1"/>
    <property type="molecule type" value="Genomic_DNA"/>
</dbReference>
<name>A0A2H9TLR4_9FUNG</name>
<evidence type="ECO:0000256" key="3">
    <source>
        <dbReference type="RuleBase" id="RU003616"/>
    </source>
</evidence>
<keyword evidence="6" id="KW-1185">Reference proteome</keyword>
<dbReference type="Gene3D" id="2.60.40.790">
    <property type="match status" value="1"/>
</dbReference>
<reference evidence="5 6" key="1">
    <citation type="submission" date="2016-10" db="EMBL/GenBank/DDBJ databases">
        <title>The genome of Paramicrosporidium saccamoebae is the missing link in understanding Cryptomycota and Microsporidia evolution.</title>
        <authorList>
            <person name="Quandt C.A."/>
            <person name="Beaudet D."/>
            <person name="Corsaro D."/>
            <person name="Michel R."/>
            <person name="Corradi N."/>
            <person name="James T."/>
        </authorList>
    </citation>
    <scope>NUCLEOTIDE SEQUENCE [LARGE SCALE GENOMIC DNA]</scope>
    <source>
        <strain evidence="5 6">KSL3</strain>
    </source>
</reference>
<evidence type="ECO:0000259" key="4">
    <source>
        <dbReference type="PROSITE" id="PS01031"/>
    </source>
</evidence>